<dbReference type="Proteomes" id="UP000050668">
    <property type="component" value="Unassembled WGS sequence"/>
</dbReference>
<feature type="transmembrane region" description="Helical" evidence="1">
    <location>
        <begin position="266"/>
        <end position="286"/>
    </location>
</feature>
<accession>A0ABR5K619</accession>
<keyword evidence="1" id="KW-0812">Transmembrane</keyword>
<evidence type="ECO:0000256" key="1">
    <source>
        <dbReference type="SAM" id="Phobius"/>
    </source>
</evidence>
<evidence type="ECO:0008006" key="4">
    <source>
        <dbReference type="Google" id="ProtNLM"/>
    </source>
</evidence>
<reference evidence="3" key="1">
    <citation type="submission" date="2015-07" db="EMBL/GenBank/DDBJ databases">
        <title>Fjat-14205 dsm 2895.</title>
        <authorList>
            <person name="Liu B."/>
            <person name="Wang J."/>
            <person name="Zhu Y."/>
            <person name="Liu G."/>
            <person name="Chen Q."/>
            <person name="Chen Z."/>
            <person name="Lan J."/>
            <person name="Che J."/>
            <person name="Ge C."/>
            <person name="Shi H."/>
            <person name="Pan Z."/>
            <person name="Liu X."/>
        </authorList>
    </citation>
    <scope>NUCLEOTIDE SEQUENCE [LARGE SCALE GENOMIC DNA]</scope>
    <source>
        <strain evidence="3">DSM 25560</strain>
    </source>
</reference>
<gene>
    <name evidence="2" type="ORF">AEA09_07495</name>
</gene>
<keyword evidence="1" id="KW-0472">Membrane</keyword>
<evidence type="ECO:0000313" key="3">
    <source>
        <dbReference type="Proteomes" id="UP000050668"/>
    </source>
</evidence>
<comment type="caution">
    <text evidence="2">The sequence shown here is derived from an EMBL/GenBank/DDBJ whole genome shotgun (WGS) entry which is preliminary data.</text>
</comment>
<feature type="transmembrane region" description="Helical" evidence="1">
    <location>
        <begin position="186"/>
        <end position="208"/>
    </location>
</feature>
<dbReference type="EMBL" id="LGRV01000003">
    <property type="protein sequence ID" value="KOS69779.1"/>
    <property type="molecule type" value="Genomic_DNA"/>
</dbReference>
<feature type="transmembrane region" description="Helical" evidence="1">
    <location>
        <begin position="229"/>
        <end position="260"/>
    </location>
</feature>
<name>A0ABR5K619_9BACI</name>
<organism evidence="2 3">
    <name type="scientific">Lysinibacillus contaminans</name>
    <dbReference type="NCBI Taxonomy" id="1293441"/>
    <lineage>
        <taxon>Bacteria</taxon>
        <taxon>Bacillati</taxon>
        <taxon>Bacillota</taxon>
        <taxon>Bacilli</taxon>
        <taxon>Bacillales</taxon>
        <taxon>Bacillaceae</taxon>
        <taxon>Lysinibacillus</taxon>
    </lineage>
</organism>
<keyword evidence="1" id="KW-1133">Transmembrane helix</keyword>
<evidence type="ECO:0000313" key="2">
    <source>
        <dbReference type="EMBL" id="KOS69779.1"/>
    </source>
</evidence>
<keyword evidence="3" id="KW-1185">Reference proteome</keyword>
<sequence length="307" mass="35558">MKKRLVLIVLFCVLIMSLVTLKTTAMTTDSVEVDVCIIGGDNHFVYKIPKHLHNAIAYDEMKENIEQSLSSHWKIQTGHYEENNSVVEYTFFIEDLFQLKKKGQLKLTIPYSILVGMFGEDEAIQLRFVASKLTNWTVNAKEWSSFGFAQPLTYLSEREYVYKGPVNELLQQRTGNFDGMIDKVQMVLRCVIYFSFILLQVVACLLLSRRLKKQLLQYPEKMHQYRKLSYMYQFIPILIIIAQIIFVVTSGLLTAFGLYFKPGIDLLLIVTPILLSIIVMPMVFVATERDVSKELWENMDVISTRHN</sequence>
<proteinExistence type="predicted"/>
<protein>
    <recommendedName>
        <fullName evidence="4">ABC transporter permease</fullName>
    </recommendedName>
</protein>